<name>A0A7T7XL38_9SPIR</name>
<dbReference type="Proteomes" id="UP000595917">
    <property type="component" value="Chromosome"/>
</dbReference>
<dbReference type="SUPFAM" id="SSF54631">
    <property type="entry name" value="CBS-domain pair"/>
    <property type="match status" value="1"/>
</dbReference>
<dbReference type="SMART" id="SM01091">
    <property type="entry name" value="CorC_HlyC"/>
    <property type="match status" value="1"/>
</dbReference>
<evidence type="ECO:0000256" key="1">
    <source>
        <dbReference type="ARBA" id="ARBA00022737"/>
    </source>
</evidence>
<dbReference type="SUPFAM" id="SSF56176">
    <property type="entry name" value="FAD-binding/transporter-associated domain-like"/>
    <property type="match status" value="1"/>
</dbReference>
<dbReference type="Pfam" id="PF00571">
    <property type="entry name" value="CBS"/>
    <property type="match status" value="2"/>
</dbReference>
<keyword evidence="2 3" id="KW-0129">CBS domain</keyword>
<dbReference type="PANTHER" id="PTHR22777">
    <property type="entry name" value="HEMOLYSIN-RELATED"/>
    <property type="match status" value="1"/>
</dbReference>
<dbReference type="PANTHER" id="PTHR22777:SF17">
    <property type="entry name" value="UPF0053 PROTEIN SLL0260"/>
    <property type="match status" value="1"/>
</dbReference>
<dbReference type="InterPro" id="IPR046342">
    <property type="entry name" value="CBS_dom_sf"/>
</dbReference>
<dbReference type="InterPro" id="IPR000644">
    <property type="entry name" value="CBS_dom"/>
</dbReference>
<sequence>MNTDTFFKRVWKSKQDRKMNEKTYDALESDQQEMIRGVVELSETTVKEVMVPRIDTVFLSADAEREELLERISESGHSRFPVYKDTIDNVIGILYVKDILRSLVHGEEFHTEELIRKPFFVPGSKHIDELLRELRRRRVHIAVVVDEYGGVSGIVCMEDIIEEIVGDIQDEFDNEQEDVLEVGSGVYLCDARVNLEDLADELEIILPVEEFDTLGGFVFDLFGKIPVKYEKAVFGGHDFIIQDMEGHKINTVKIVLSREQTP</sequence>
<evidence type="ECO:0000259" key="4">
    <source>
        <dbReference type="PROSITE" id="PS51371"/>
    </source>
</evidence>
<dbReference type="InterPro" id="IPR044751">
    <property type="entry name" value="Ion_transp-like_CBS"/>
</dbReference>
<keyword evidence="1" id="KW-0677">Repeat</keyword>
<feature type="domain" description="CBS" evidence="4">
    <location>
        <begin position="50"/>
        <end position="112"/>
    </location>
</feature>
<dbReference type="Pfam" id="PF03471">
    <property type="entry name" value="CorC_HlyC"/>
    <property type="match status" value="1"/>
</dbReference>
<organism evidence="5 6">
    <name type="scientific">Breznakiella homolactica</name>
    <dbReference type="NCBI Taxonomy" id="2798577"/>
    <lineage>
        <taxon>Bacteria</taxon>
        <taxon>Pseudomonadati</taxon>
        <taxon>Spirochaetota</taxon>
        <taxon>Spirochaetia</taxon>
        <taxon>Spirochaetales</taxon>
        <taxon>Breznakiellaceae</taxon>
        <taxon>Breznakiella</taxon>
    </lineage>
</organism>
<dbReference type="FunFam" id="3.10.580.10:FF:000002">
    <property type="entry name" value="Magnesium/cobalt efflux protein CorC"/>
    <property type="match status" value="1"/>
</dbReference>
<evidence type="ECO:0000256" key="2">
    <source>
        <dbReference type="ARBA" id="ARBA00023122"/>
    </source>
</evidence>
<dbReference type="GO" id="GO:0005886">
    <property type="term" value="C:plasma membrane"/>
    <property type="evidence" value="ECO:0007669"/>
    <property type="project" value="TreeGrafter"/>
</dbReference>
<keyword evidence="6" id="KW-1185">Reference proteome</keyword>
<dbReference type="EMBL" id="CP067089">
    <property type="protein sequence ID" value="QQO08290.1"/>
    <property type="molecule type" value="Genomic_DNA"/>
</dbReference>
<dbReference type="Gene3D" id="3.10.580.10">
    <property type="entry name" value="CBS-domain"/>
    <property type="match status" value="1"/>
</dbReference>
<reference evidence="5" key="1">
    <citation type="submission" date="2021-01" db="EMBL/GenBank/DDBJ databases">
        <title>Description of Breznakiella homolactica.</title>
        <authorList>
            <person name="Song Y."/>
            <person name="Brune A."/>
        </authorList>
    </citation>
    <scope>NUCLEOTIDE SEQUENCE</scope>
    <source>
        <strain evidence="5">RmG30</strain>
    </source>
</reference>
<dbReference type="InterPro" id="IPR036318">
    <property type="entry name" value="FAD-bd_PCMH-like_sf"/>
</dbReference>
<dbReference type="CDD" id="cd04590">
    <property type="entry name" value="CBS_pair_CorC_HlyC_assoc"/>
    <property type="match status" value="1"/>
</dbReference>
<dbReference type="InterPro" id="IPR005170">
    <property type="entry name" value="Transptr-assoc_dom"/>
</dbReference>
<proteinExistence type="predicted"/>
<evidence type="ECO:0000313" key="6">
    <source>
        <dbReference type="Proteomes" id="UP000595917"/>
    </source>
</evidence>
<dbReference type="PROSITE" id="PS51371">
    <property type="entry name" value="CBS"/>
    <property type="match status" value="2"/>
</dbReference>
<dbReference type="Gene3D" id="3.30.465.10">
    <property type="match status" value="1"/>
</dbReference>
<gene>
    <name evidence="5" type="ORF">JFL75_15310</name>
</gene>
<dbReference type="KEGG" id="bhc:JFL75_15310"/>
<dbReference type="GO" id="GO:0050660">
    <property type="term" value="F:flavin adenine dinucleotide binding"/>
    <property type="evidence" value="ECO:0007669"/>
    <property type="project" value="InterPro"/>
</dbReference>
<evidence type="ECO:0000256" key="3">
    <source>
        <dbReference type="PROSITE-ProRule" id="PRU00703"/>
    </source>
</evidence>
<evidence type="ECO:0000313" key="5">
    <source>
        <dbReference type="EMBL" id="QQO08290.1"/>
    </source>
</evidence>
<dbReference type="AlphaFoldDB" id="A0A7T7XL38"/>
<dbReference type="SMART" id="SM00116">
    <property type="entry name" value="CBS"/>
    <property type="match status" value="2"/>
</dbReference>
<feature type="domain" description="CBS" evidence="4">
    <location>
        <begin position="114"/>
        <end position="171"/>
    </location>
</feature>
<protein>
    <submittedName>
        <fullName evidence="5">HlyC/CorC family transporter</fullName>
    </submittedName>
</protein>
<accession>A0A7T7XL38</accession>
<dbReference type="InterPro" id="IPR016169">
    <property type="entry name" value="FAD-bd_PCMH_sub2"/>
</dbReference>